<accession>A0ACC0VRX7</accession>
<reference evidence="1 2" key="1">
    <citation type="journal article" date="2022" name="bioRxiv">
        <title>The genome of the oomycete Peronosclerospora sorghi, a cosmopolitan pathogen of maize and sorghum, is inflated with dispersed pseudogenes.</title>
        <authorList>
            <person name="Fletcher K."/>
            <person name="Martin F."/>
            <person name="Isakeit T."/>
            <person name="Cavanaugh K."/>
            <person name="Magill C."/>
            <person name="Michelmore R."/>
        </authorList>
    </citation>
    <scope>NUCLEOTIDE SEQUENCE [LARGE SCALE GENOMIC DNA]</scope>
    <source>
        <strain evidence="1">P6</strain>
    </source>
</reference>
<sequence length="95" mass="10337">MRSSIYWCMAVKQEFYVNSVTHEIRVDLSSELVLQHSPANRYDDLEGVLHAVADRVAAVGNCTNATKAVTPLKAKEKAKRGFGPAFALPDTTSAA</sequence>
<keyword evidence="2" id="KW-1185">Reference proteome</keyword>
<dbReference type="Proteomes" id="UP001163321">
    <property type="component" value="Chromosome 7"/>
</dbReference>
<evidence type="ECO:0000313" key="1">
    <source>
        <dbReference type="EMBL" id="KAI9908952.1"/>
    </source>
</evidence>
<dbReference type="EMBL" id="CM047586">
    <property type="protein sequence ID" value="KAI9908952.1"/>
    <property type="molecule type" value="Genomic_DNA"/>
</dbReference>
<gene>
    <name evidence="1" type="ORF">PsorP6_014987</name>
</gene>
<comment type="caution">
    <text evidence="1">The sequence shown here is derived from an EMBL/GenBank/DDBJ whole genome shotgun (WGS) entry which is preliminary data.</text>
</comment>
<organism evidence="1 2">
    <name type="scientific">Peronosclerospora sorghi</name>
    <dbReference type="NCBI Taxonomy" id="230839"/>
    <lineage>
        <taxon>Eukaryota</taxon>
        <taxon>Sar</taxon>
        <taxon>Stramenopiles</taxon>
        <taxon>Oomycota</taxon>
        <taxon>Peronosporomycetes</taxon>
        <taxon>Peronosporales</taxon>
        <taxon>Peronosporaceae</taxon>
        <taxon>Peronosclerospora</taxon>
    </lineage>
</organism>
<evidence type="ECO:0000313" key="2">
    <source>
        <dbReference type="Proteomes" id="UP001163321"/>
    </source>
</evidence>
<protein>
    <submittedName>
        <fullName evidence="1">Uncharacterized protein</fullName>
    </submittedName>
</protein>
<proteinExistence type="predicted"/>
<name>A0ACC0VRX7_9STRA</name>